<gene>
    <name evidence="2" type="ORF">BU16DRAFT_61005</name>
</gene>
<protein>
    <submittedName>
        <fullName evidence="2">Uncharacterized protein</fullName>
    </submittedName>
</protein>
<evidence type="ECO:0000313" key="3">
    <source>
        <dbReference type="Proteomes" id="UP000799750"/>
    </source>
</evidence>
<proteinExistence type="predicted"/>
<dbReference type="EMBL" id="MU004191">
    <property type="protein sequence ID" value="KAF2493976.1"/>
    <property type="molecule type" value="Genomic_DNA"/>
</dbReference>
<dbReference type="AlphaFoldDB" id="A0A6A6QPC6"/>
<reference evidence="2" key="1">
    <citation type="journal article" date="2020" name="Stud. Mycol.">
        <title>101 Dothideomycetes genomes: a test case for predicting lifestyles and emergence of pathogens.</title>
        <authorList>
            <person name="Haridas S."/>
            <person name="Albert R."/>
            <person name="Binder M."/>
            <person name="Bloem J."/>
            <person name="Labutti K."/>
            <person name="Salamov A."/>
            <person name="Andreopoulos B."/>
            <person name="Baker S."/>
            <person name="Barry K."/>
            <person name="Bills G."/>
            <person name="Bluhm B."/>
            <person name="Cannon C."/>
            <person name="Castanera R."/>
            <person name="Culley D."/>
            <person name="Daum C."/>
            <person name="Ezra D."/>
            <person name="Gonzalez J."/>
            <person name="Henrissat B."/>
            <person name="Kuo A."/>
            <person name="Liang C."/>
            <person name="Lipzen A."/>
            <person name="Lutzoni F."/>
            <person name="Magnuson J."/>
            <person name="Mondo S."/>
            <person name="Nolan M."/>
            <person name="Ohm R."/>
            <person name="Pangilinan J."/>
            <person name="Park H.-J."/>
            <person name="Ramirez L."/>
            <person name="Alfaro M."/>
            <person name="Sun H."/>
            <person name="Tritt A."/>
            <person name="Yoshinaga Y."/>
            <person name="Zwiers L.-H."/>
            <person name="Turgeon B."/>
            <person name="Goodwin S."/>
            <person name="Spatafora J."/>
            <person name="Crous P."/>
            <person name="Grigoriev I."/>
        </authorList>
    </citation>
    <scope>NUCLEOTIDE SEQUENCE</scope>
    <source>
        <strain evidence="2">CBS 269.34</strain>
    </source>
</reference>
<feature type="region of interest" description="Disordered" evidence="1">
    <location>
        <begin position="1"/>
        <end position="23"/>
    </location>
</feature>
<accession>A0A6A6QPC6</accession>
<name>A0A6A6QPC6_9PEZI</name>
<evidence type="ECO:0000313" key="2">
    <source>
        <dbReference type="EMBL" id="KAF2493976.1"/>
    </source>
</evidence>
<evidence type="ECO:0000256" key="1">
    <source>
        <dbReference type="SAM" id="MobiDB-lite"/>
    </source>
</evidence>
<organism evidence="2 3">
    <name type="scientific">Lophium mytilinum</name>
    <dbReference type="NCBI Taxonomy" id="390894"/>
    <lineage>
        <taxon>Eukaryota</taxon>
        <taxon>Fungi</taxon>
        <taxon>Dikarya</taxon>
        <taxon>Ascomycota</taxon>
        <taxon>Pezizomycotina</taxon>
        <taxon>Dothideomycetes</taxon>
        <taxon>Pleosporomycetidae</taxon>
        <taxon>Mytilinidiales</taxon>
        <taxon>Mytilinidiaceae</taxon>
        <taxon>Lophium</taxon>
    </lineage>
</organism>
<sequence length="166" mass="18094">MGEIGPRHRLGSQSAPRFGSAGPSRWHPIPAILPLLLLSSTSLPHPHPTASFRCYSLPLRVAGVCAFLTFRGIPRLAFCIKLLPPPLLSIHYRHPHGWASLTVLAGASFSIHYSVPDACLLPCGPRRVLRSTSPVVANCKPLSQLCPEQSRDSYPSDIINYFNPSP</sequence>
<dbReference type="Proteomes" id="UP000799750">
    <property type="component" value="Unassembled WGS sequence"/>
</dbReference>
<keyword evidence="3" id="KW-1185">Reference proteome</keyword>